<dbReference type="Pfam" id="PF13923">
    <property type="entry name" value="zf-C3HC4_2"/>
    <property type="match status" value="1"/>
</dbReference>
<dbReference type="GO" id="GO:0005737">
    <property type="term" value="C:cytoplasm"/>
    <property type="evidence" value="ECO:0007669"/>
    <property type="project" value="UniProtKB-SubCell"/>
</dbReference>
<dbReference type="InterPro" id="IPR002083">
    <property type="entry name" value="MATH/TRAF_dom"/>
</dbReference>
<dbReference type="Proteomes" id="UP000801492">
    <property type="component" value="Unassembled WGS sequence"/>
</dbReference>
<keyword evidence="10" id="KW-1185">Reference proteome</keyword>
<keyword evidence="5" id="KW-0862">Zinc</keyword>
<dbReference type="GO" id="GO:0061630">
    <property type="term" value="F:ubiquitin protein ligase activity"/>
    <property type="evidence" value="ECO:0007669"/>
    <property type="project" value="TreeGrafter"/>
</dbReference>
<dbReference type="EMBL" id="VTPC01090983">
    <property type="protein sequence ID" value="KAF2880330.1"/>
    <property type="molecule type" value="Genomic_DNA"/>
</dbReference>
<keyword evidence="3" id="KW-0479">Metal-binding</keyword>
<dbReference type="Gene3D" id="2.60.210.10">
    <property type="entry name" value="Apoptosis, Tumor Necrosis Factor Receptor Associated Protein 2, Chain A"/>
    <property type="match status" value="1"/>
</dbReference>
<organism evidence="9 10">
    <name type="scientific">Ignelater luminosus</name>
    <name type="common">Cucubano</name>
    <name type="synonym">Pyrophorus luminosus</name>
    <dbReference type="NCBI Taxonomy" id="2038154"/>
    <lineage>
        <taxon>Eukaryota</taxon>
        <taxon>Metazoa</taxon>
        <taxon>Ecdysozoa</taxon>
        <taxon>Arthropoda</taxon>
        <taxon>Hexapoda</taxon>
        <taxon>Insecta</taxon>
        <taxon>Pterygota</taxon>
        <taxon>Neoptera</taxon>
        <taxon>Endopterygota</taxon>
        <taxon>Coleoptera</taxon>
        <taxon>Polyphaga</taxon>
        <taxon>Elateriformia</taxon>
        <taxon>Elateroidea</taxon>
        <taxon>Elateridae</taxon>
        <taxon>Agrypninae</taxon>
        <taxon>Pyrophorini</taxon>
        <taxon>Ignelater</taxon>
    </lineage>
</organism>
<dbReference type="InterPro" id="IPR012227">
    <property type="entry name" value="TNF_rcpt-assoc_TRAF_met"/>
</dbReference>
<evidence type="ECO:0000256" key="1">
    <source>
        <dbReference type="ARBA" id="ARBA00004496"/>
    </source>
</evidence>
<dbReference type="SMART" id="SM00184">
    <property type="entry name" value="RING"/>
    <property type="match status" value="1"/>
</dbReference>
<sequence length="411" mass="47338">MMAGNTNLNEYDTNVAQESCISDPVQAPEARFECPICLAWLRDPIQTSCGHRFCRKCIQNWLEREKACPVDNKPLDKDRDIFPDNFTRREISQQRIKCPNLVRGCLQDLSPLDVETHLLTCKFGVAKLPDNEKLRCTFVVIGCDAKFEDEPEQQRHLEQNLQKHMMLLLQAHSKFLINNSATTSTAAIAQQANFWDPPPKNEQSSAVQGNLDSNESIQALLRTLFEKIVMLEQKNREQEIIIANMSEQIAASNLAISKLPLRYCNGCYLWYITDFKNKVNQMRVNHHIMHYSPGFYTSPHGYKLCIRFNLSPKDPSYIAILIHMMKSDHDNSLDWPFSGRISVTLVHPIESFYNIKETMMTRPELEAFKRPLQDLNPRGFGYTEFALIEDLFTQGFIDNNQLAIRVHAQPV</sequence>
<comment type="caution">
    <text evidence="9">The sequence shown here is derived from an EMBL/GenBank/DDBJ whole genome shotgun (WGS) entry which is preliminary data.</text>
</comment>
<evidence type="ECO:0000313" key="10">
    <source>
        <dbReference type="Proteomes" id="UP000801492"/>
    </source>
</evidence>
<feature type="domain" description="MATH" evidence="8">
    <location>
        <begin position="265"/>
        <end position="408"/>
    </location>
</feature>
<evidence type="ECO:0000256" key="2">
    <source>
        <dbReference type="ARBA" id="ARBA00022490"/>
    </source>
</evidence>
<dbReference type="Gene3D" id="3.30.40.10">
    <property type="entry name" value="Zinc/RING finger domain, C3HC4 (zinc finger)"/>
    <property type="match status" value="1"/>
</dbReference>
<dbReference type="GO" id="GO:0042981">
    <property type="term" value="P:regulation of apoptotic process"/>
    <property type="evidence" value="ECO:0007669"/>
    <property type="project" value="InterPro"/>
</dbReference>
<dbReference type="SUPFAM" id="SSF49599">
    <property type="entry name" value="TRAF domain-like"/>
    <property type="match status" value="1"/>
</dbReference>
<feature type="domain" description="RING-type" evidence="7">
    <location>
        <begin position="34"/>
        <end position="72"/>
    </location>
</feature>
<evidence type="ECO:0000256" key="3">
    <source>
        <dbReference type="ARBA" id="ARBA00022723"/>
    </source>
</evidence>
<evidence type="ECO:0000313" key="9">
    <source>
        <dbReference type="EMBL" id="KAF2880330.1"/>
    </source>
</evidence>
<proteinExistence type="predicted"/>
<dbReference type="PROSITE" id="PS00518">
    <property type="entry name" value="ZF_RING_1"/>
    <property type="match status" value="1"/>
</dbReference>
<evidence type="ECO:0000256" key="6">
    <source>
        <dbReference type="PROSITE-ProRule" id="PRU00175"/>
    </source>
</evidence>
<dbReference type="PIRSF" id="PIRSF015614">
    <property type="entry name" value="TRAF"/>
    <property type="match status" value="1"/>
</dbReference>
<dbReference type="PROSITE" id="PS50144">
    <property type="entry name" value="MATH"/>
    <property type="match status" value="1"/>
</dbReference>
<dbReference type="OrthoDB" id="6499288at2759"/>
<evidence type="ECO:0000256" key="4">
    <source>
        <dbReference type="ARBA" id="ARBA00022771"/>
    </source>
</evidence>
<dbReference type="GO" id="GO:0008270">
    <property type="term" value="F:zinc ion binding"/>
    <property type="evidence" value="ECO:0007669"/>
    <property type="project" value="UniProtKB-KW"/>
</dbReference>
<dbReference type="Pfam" id="PF21355">
    <property type="entry name" value="TRAF-mep_MATH"/>
    <property type="match status" value="1"/>
</dbReference>
<dbReference type="InterPro" id="IPR013083">
    <property type="entry name" value="Znf_RING/FYVE/PHD"/>
</dbReference>
<dbReference type="InterPro" id="IPR017907">
    <property type="entry name" value="Znf_RING_CS"/>
</dbReference>
<dbReference type="GO" id="GO:0043122">
    <property type="term" value="P:regulation of canonical NF-kappaB signal transduction"/>
    <property type="evidence" value="ECO:0007669"/>
    <property type="project" value="TreeGrafter"/>
</dbReference>
<dbReference type="PROSITE" id="PS50089">
    <property type="entry name" value="ZF_RING_2"/>
    <property type="match status" value="1"/>
</dbReference>
<accession>A0A8K0CAV8</accession>
<reference evidence="9" key="1">
    <citation type="submission" date="2019-08" db="EMBL/GenBank/DDBJ databases">
        <title>The genome of the North American firefly Photinus pyralis.</title>
        <authorList>
            <consortium name="Photinus pyralis genome working group"/>
            <person name="Fallon T.R."/>
            <person name="Sander Lower S.E."/>
            <person name="Weng J.-K."/>
        </authorList>
    </citation>
    <scope>NUCLEOTIDE SEQUENCE</scope>
    <source>
        <strain evidence="9">TRF0915ILg1</strain>
        <tissue evidence="9">Whole body</tissue>
    </source>
</reference>
<dbReference type="SUPFAM" id="SSF57850">
    <property type="entry name" value="RING/U-box"/>
    <property type="match status" value="1"/>
</dbReference>
<dbReference type="GO" id="GO:0045087">
    <property type="term" value="P:innate immune response"/>
    <property type="evidence" value="ECO:0007669"/>
    <property type="project" value="TreeGrafter"/>
</dbReference>
<keyword evidence="2" id="KW-0963">Cytoplasm</keyword>
<comment type="subcellular location">
    <subcellularLocation>
        <location evidence="1">Cytoplasm</location>
    </subcellularLocation>
</comment>
<dbReference type="AlphaFoldDB" id="A0A8K0CAV8"/>
<dbReference type="PANTHER" id="PTHR10131:SF152">
    <property type="entry name" value="TNF RECEPTOR-ASSOCIATED FACTOR 6"/>
    <property type="match status" value="1"/>
</dbReference>
<evidence type="ECO:0000259" key="8">
    <source>
        <dbReference type="PROSITE" id="PS50144"/>
    </source>
</evidence>
<evidence type="ECO:0000259" key="7">
    <source>
        <dbReference type="PROSITE" id="PS50089"/>
    </source>
</evidence>
<dbReference type="PANTHER" id="PTHR10131">
    <property type="entry name" value="TNF RECEPTOR ASSOCIATED FACTOR"/>
    <property type="match status" value="1"/>
</dbReference>
<dbReference type="GO" id="GO:0031663">
    <property type="term" value="P:lipopolysaccharide-mediated signaling pathway"/>
    <property type="evidence" value="ECO:0007669"/>
    <property type="project" value="TreeGrafter"/>
</dbReference>
<evidence type="ECO:0000256" key="5">
    <source>
        <dbReference type="ARBA" id="ARBA00022833"/>
    </source>
</evidence>
<name>A0A8K0CAV8_IGNLU</name>
<dbReference type="InterPro" id="IPR001841">
    <property type="entry name" value="Znf_RING"/>
</dbReference>
<protein>
    <recommendedName>
        <fullName evidence="11">TNF receptor-associated factor 6</fullName>
    </recommendedName>
</protein>
<keyword evidence="4 6" id="KW-0863">Zinc-finger</keyword>
<dbReference type="InterPro" id="IPR049342">
    <property type="entry name" value="TRAF1-6_MATH_dom"/>
</dbReference>
<dbReference type="InterPro" id="IPR008974">
    <property type="entry name" value="TRAF-like"/>
</dbReference>
<evidence type="ECO:0008006" key="11">
    <source>
        <dbReference type="Google" id="ProtNLM"/>
    </source>
</evidence>
<gene>
    <name evidence="9" type="ORF">ILUMI_25843</name>
</gene>